<dbReference type="InterPro" id="IPR055411">
    <property type="entry name" value="LRR_FXL15/At3g58940/PEG3-like"/>
</dbReference>
<reference evidence="3 4" key="1">
    <citation type="journal article" date="2010" name="Nature">
        <title>Genome sequencing and analysis of the model grass Brachypodium distachyon.</title>
        <authorList>
            <consortium name="International Brachypodium Initiative"/>
        </authorList>
    </citation>
    <scope>NUCLEOTIDE SEQUENCE [LARGE SCALE GENOMIC DNA]</scope>
    <source>
        <strain evidence="3 4">Bd21</strain>
    </source>
</reference>
<dbReference type="Pfam" id="PF00646">
    <property type="entry name" value="F-box"/>
    <property type="match status" value="1"/>
</dbReference>
<dbReference type="InterPro" id="IPR001810">
    <property type="entry name" value="F-box_dom"/>
</dbReference>
<dbReference type="eggNOG" id="ENOG502RRNF">
    <property type="taxonomic scope" value="Eukaryota"/>
</dbReference>
<evidence type="ECO:0000259" key="2">
    <source>
        <dbReference type="Pfam" id="PF24758"/>
    </source>
</evidence>
<proteinExistence type="predicted"/>
<reference evidence="4" key="3">
    <citation type="submission" date="2018-08" db="UniProtKB">
        <authorList>
            <consortium name="EnsemblPlants"/>
        </authorList>
    </citation>
    <scope>IDENTIFICATION</scope>
    <source>
        <strain evidence="4">cv. Bd21</strain>
    </source>
</reference>
<keyword evidence="5" id="KW-1185">Reference proteome</keyword>
<dbReference type="SUPFAM" id="SSF52047">
    <property type="entry name" value="RNI-like"/>
    <property type="match status" value="1"/>
</dbReference>
<gene>
    <name evidence="4" type="primary">LOC100839625</name>
    <name evidence="3" type="ORF">BRADI_4g06180v3</name>
</gene>
<dbReference type="OrthoDB" id="656531at2759"/>
<dbReference type="SUPFAM" id="SSF81383">
    <property type="entry name" value="F-box domain"/>
    <property type="match status" value="1"/>
</dbReference>
<dbReference type="KEGG" id="bdi:100839625"/>
<feature type="domain" description="F-box" evidence="1">
    <location>
        <begin position="37"/>
        <end position="76"/>
    </location>
</feature>
<dbReference type="Proteomes" id="UP000008810">
    <property type="component" value="Chromosome 4"/>
</dbReference>
<dbReference type="HOGENOM" id="CLU_023151_4_2_1"/>
<dbReference type="PANTHER" id="PTHR32141:SF153">
    <property type="entry name" value="OS06G0685200 PROTEIN"/>
    <property type="match status" value="1"/>
</dbReference>
<evidence type="ECO:0000313" key="4">
    <source>
        <dbReference type="EnsemblPlants" id="KQJ86543"/>
    </source>
</evidence>
<accession>I1II05</accession>
<organism evidence="3">
    <name type="scientific">Brachypodium distachyon</name>
    <name type="common">Purple false brome</name>
    <name type="synonym">Trachynia distachya</name>
    <dbReference type="NCBI Taxonomy" id="15368"/>
    <lineage>
        <taxon>Eukaryota</taxon>
        <taxon>Viridiplantae</taxon>
        <taxon>Streptophyta</taxon>
        <taxon>Embryophyta</taxon>
        <taxon>Tracheophyta</taxon>
        <taxon>Spermatophyta</taxon>
        <taxon>Magnoliopsida</taxon>
        <taxon>Liliopsida</taxon>
        <taxon>Poales</taxon>
        <taxon>Poaceae</taxon>
        <taxon>BOP clade</taxon>
        <taxon>Pooideae</taxon>
        <taxon>Stipodae</taxon>
        <taxon>Brachypodieae</taxon>
        <taxon>Brachypodium</taxon>
    </lineage>
</organism>
<dbReference type="PANTHER" id="PTHR32141">
    <property type="match status" value="1"/>
</dbReference>
<dbReference type="EnsemblPlants" id="KQJ86543">
    <property type="protein sequence ID" value="KQJ86543"/>
    <property type="gene ID" value="BRADI_4g06180v3"/>
</dbReference>
<dbReference type="CDD" id="cd22160">
    <property type="entry name" value="F-box_AtFBL13-like"/>
    <property type="match status" value="1"/>
</dbReference>
<evidence type="ECO:0000313" key="5">
    <source>
        <dbReference type="Proteomes" id="UP000008810"/>
    </source>
</evidence>
<evidence type="ECO:0000259" key="1">
    <source>
        <dbReference type="Pfam" id="PF00646"/>
    </source>
</evidence>
<dbReference type="AlphaFoldDB" id="I1II05"/>
<dbReference type="InterPro" id="IPR055302">
    <property type="entry name" value="F-box_dom-containing"/>
</dbReference>
<dbReference type="Gramene" id="KQJ86543">
    <property type="protein sequence ID" value="KQJ86543"/>
    <property type="gene ID" value="BRADI_4g06180v3"/>
</dbReference>
<evidence type="ECO:0000313" key="3">
    <source>
        <dbReference type="EMBL" id="KQJ86543.1"/>
    </source>
</evidence>
<sequence>MDIDFEFVLRVLPAPSVSTTGSLSAAADGGHDGEDHLSNLPDGLLGDIVSLLPVTFAMRTTVLSERWRNVWHSAPLVLYDAHIPAASKSARFAIVARVFAKNTGAFRTVHLARCSFESRAPELAECSRRLAAGGVQDLVLLNEPIERSVGRDEEILPAEILRCDALRSLYLGYWKLADVASLPGGDFFPKLEKLGLLNMFLGNHVLDRLLAASPLLTHALILWHQRPDDRLHLRGQSLRCVVFYHSTVEELALLDAPLLDRLIMRCTWRRRHKWDPRDLMRVKIARAPRLRVLGYLDAMEHQLQIGDTVIQADTLASPRSVVPSVRVLAVMVNLNAFEQVKALFSFLSCFPNLETLHVKKSAVAAKPNSLNPEKFFQNLGPIECLQSHIKKVVLHDVHFLGDIPFLRCFCQRAQALQSLVLMVRDELAPVLLGGMDLASYLAYPTRAGQCCTVLFVNSDAEGSWSYHRSSDLSVDDPFFTQGGQQLFHISV</sequence>
<dbReference type="EMBL" id="CM000883">
    <property type="protein sequence ID" value="KQJ86543.1"/>
    <property type="molecule type" value="Genomic_DNA"/>
</dbReference>
<feature type="domain" description="F-box/LRR-repeat protein 15/At3g58940/PEG3-like LRR" evidence="2">
    <location>
        <begin position="124"/>
        <end position="358"/>
    </location>
</feature>
<protein>
    <recommendedName>
        <fullName evidence="6">F-box domain-containing protein</fullName>
    </recommendedName>
</protein>
<dbReference type="InterPro" id="IPR053781">
    <property type="entry name" value="F-box_AtFBL13-like"/>
</dbReference>
<name>I1II05_BRADI</name>
<dbReference type="Pfam" id="PF24758">
    <property type="entry name" value="LRR_At5g56370"/>
    <property type="match status" value="1"/>
</dbReference>
<evidence type="ECO:0008006" key="6">
    <source>
        <dbReference type="Google" id="ProtNLM"/>
    </source>
</evidence>
<dbReference type="InterPro" id="IPR036047">
    <property type="entry name" value="F-box-like_dom_sf"/>
</dbReference>
<dbReference type="GeneID" id="100839625"/>
<reference evidence="3" key="2">
    <citation type="submission" date="2017-06" db="EMBL/GenBank/DDBJ databases">
        <title>WGS assembly of Brachypodium distachyon.</title>
        <authorList>
            <consortium name="The International Brachypodium Initiative"/>
            <person name="Lucas S."/>
            <person name="Harmon-Smith M."/>
            <person name="Lail K."/>
            <person name="Tice H."/>
            <person name="Grimwood J."/>
            <person name="Bruce D."/>
            <person name="Barry K."/>
            <person name="Shu S."/>
            <person name="Lindquist E."/>
            <person name="Wang M."/>
            <person name="Pitluck S."/>
            <person name="Vogel J.P."/>
            <person name="Garvin D.F."/>
            <person name="Mockler T.C."/>
            <person name="Schmutz J."/>
            <person name="Rokhsar D."/>
            <person name="Bevan M.W."/>
        </authorList>
    </citation>
    <scope>NUCLEOTIDE SEQUENCE</scope>
    <source>
        <strain evidence="3">Bd21</strain>
    </source>
</reference>